<reference evidence="1 2" key="1">
    <citation type="submission" date="2012-12" db="EMBL/GenBank/DDBJ databases">
        <title>Genome assembly of Fulvivirga imtechensis AK7.</title>
        <authorList>
            <person name="Nupur N."/>
            <person name="Khatri I."/>
            <person name="Kumar R."/>
            <person name="Subramanian S."/>
            <person name="Pinnaka A."/>
        </authorList>
    </citation>
    <scope>NUCLEOTIDE SEQUENCE [LARGE SCALE GENOMIC DNA]</scope>
    <source>
        <strain evidence="1 2">AK7</strain>
    </source>
</reference>
<protein>
    <submittedName>
        <fullName evidence="1">Uncharacterized protein</fullName>
    </submittedName>
</protein>
<sequence length="37" mass="4480">MYFFQFQGQTLLQEILFVKNNKMSIVCQYSDEELTDQ</sequence>
<gene>
    <name evidence="1" type="ORF">C900_03718</name>
</gene>
<keyword evidence="2" id="KW-1185">Reference proteome</keyword>
<evidence type="ECO:0000313" key="2">
    <source>
        <dbReference type="Proteomes" id="UP000011135"/>
    </source>
</evidence>
<dbReference type="AlphaFoldDB" id="L8JSJ4"/>
<evidence type="ECO:0000313" key="1">
    <source>
        <dbReference type="EMBL" id="ELR70464.1"/>
    </source>
</evidence>
<proteinExistence type="predicted"/>
<organism evidence="1 2">
    <name type="scientific">Fulvivirga imtechensis AK7</name>
    <dbReference type="NCBI Taxonomy" id="1237149"/>
    <lineage>
        <taxon>Bacteria</taxon>
        <taxon>Pseudomonadati</taxon>
        <taxon>Bacteroidota</taxon>
        <taxon>Cytophagia</taxon>
        <taxon>Cytophagales</taxon>
        <taxon>Fulvivirgaceae</taxon>
        <taxon>Fulvivirga</taxon>
    </lineage>
</organism>
<dbReference type="EMBL" id="AMZN01000053">
    <property type="protein sequence ID" value="ELR70464.1"/>
    <property type="molecule type" value="Genomic_DNA"/>
</dbReference>
<accession>L8JSJ4</accession>
<dbReference type="Proteomes" id="UP000011135">
    <property type="component" value="Unassembled WGS sequence"/>
</dbReference>
<name>L8JSJ4_9BACT</name>
<comment type="caution">
    <text evidence="1">The sequence shown here is derived from an EMBL/GenBank/DDBJ whole genome shotgun (WGS) entry which is preliminary data.</text>
</comment>
<dbReference type="STRING" id="1237149.C900_03718"/>